<gene>
    <name evidence="2" type="ORF">Pla52n_44060</name>
</gene>
<reference evidence="2 3" key="1">
    <citation type="submission" date="2019-02" db="EMBL/GenBank/DDBJ databases">
        <title>Deep-cultivation of Planctomycetes and their phenomic and genomic characterization uncovers novel biology.</title>
        <authorList>
            <person name="Wiegand S."/>
            <person name="Jogler M."/>
            <person name="Boedeker C."/>
            <person name="Pinto D."/>
            <person name="Vollmers J."/>
            <person name="Rivas-Marin E."/>
            <person name="Kohn T."/>
            <person name="Peeters S.H."/>
            <person name="Heuer A."/>
            <person name="Rast P."/>
            <person name="Oberbeckmann S."/>
            <person name="Bunk B."/>
            <person name="Jeske O."/>
            <person name="Meyerdierks A."/>
            <person name="Storesund J.E."/>
            <person name="Kallscheuer N."/>
            <person name="Luecker S."/>
            <person name="Lage O.M."/>
            <person name="Pohl T."/>
            <person name="Merkel B.J."/>
            <person name="Hornburger P."/>
            <person name="Mueller R.-W."/>
            <person name="Bruemmer F."/>
            <person name="Labrenz M."/>
            <person name="Spormann A.M."/>
            <person name="Op Den Camp H."/>
            <person name="Overmann J."/>
            <person name="Amann R."/>
            <person name="Jetten M.S.M."/>
            <person name="Mascher T."/>
            <person name="Medema M.H."/>
            <person name="Devos D.P."/>
            <person name="Kaster A.-K."/>
            <person name="Ovreas L."/>
            <person name="Rohde M."/>
            <person name="Galperin M.Y."/>
            <person name="Jogler C."/>
        </authorList>
    </citation>
    <scope>NUCLEOTIDE SEQUENCE [LARGE SCALE GENOMIC DNA]</scope>
    <source>
        <strain evidence="2 3">Pla52n</strain>
    </source>
</reference>
<dbReference type="AlphaFoldDB" id="A0A5C6ALZ4"/>
<dbReference type="Proteomes" id="UP000320176">
    <property type="component" value="Unassembled WGS sequence"/>
</dbReference>
<protein>
    <submittedName>
        <fullName evidence="2">Uncharacterized protein</fullName>
    </submittedName>
</protein>
<feature type="compositionally biased region" description="Polar residues" evidence="1">
    <location>
        <begin position="164"/>
        <end position="184"/>
    </location>
</feature>
<comment type="caution">
    <text evidence="2">The sequence shown here is derived from an EMBL/GenBank/DDBJ whole genome shotgun (WGS) entry which is preliminary data.</text>
</comment>
<evidence type="ECO:0000313" key="2">
    <source>
        <dbReference type="EMBL" id="TWU01035.1"/>
    </source>
</evidence>
<sequence length="280" mass="30958">MECGRPDTRIICCHWIACDGPASAFDFDHIVGGAKSGAESRTRFATRSQRTIQSSGRIPAVRCRHRKTTEPCDGTERRWSAIRHGCPTPDARTSRSFCRYSARSSRVDVAIDHSNELADLVADSMLLASAMRPLAELLRVKWSAVDRMFESSVAIGTRVTVRPQHSTSATSSAGRKQERIQGSNCRAVEKGGTIQRSHPGGRVPPRNTTEPCVGPKRRIGRMNMETTMASLGQRHRSSIEATTKNGPRAQLRFLFSRRRSHADSRVPVRIDAVPGLRTVL</sequence>
<keyword evidence="3" id="KW-1185">Reference proteome</keyword>
<dbReference type="EMBL" id="SJPN01000005">
    <property type="protein sequence ID" value="TWU01035.1"/>
    <property type="molecule type" value="Genomic_DNA"/>
</dbReference>
<accession>A0A5C6ALZ4</accession>
<evidence type="ECO:0000256" key="1">
    <source>
        <dbReference type="SAM" id="MobiDB-lite"/>
    </source>
</evidence>
<feature type="region of interest" description="Disordered" evidence="1">
    <location>
        <begin position="164"/>
        <end position="216"/>
    </location>
</feature>
<organism evidence="2 3">
    <name type="scientific">Stieleria varia</name>
    <dbReference type="NCBI Taxonomy" id="2528005"/>
    <lineage>
        <taxon>Bacteria</taxon>
        <taxon>Pseudomonadati</taxon>
        <taxon>Planctomycetota</taxon>
        <taxon>Planctomycetia</taxon>
        <taxon>Pirellulales</taxon>
        <taxon>Pirellulaceae</taxon>
        <taxon>Stieleria</taxon>
    </lineage>
</organism>
<name>A0A5C6ALZ4_9BACT</name>
<evidence type="ECO:0000313" key="3">
    <source>
        <dbReference type="Proteomes" id="UP000320176"/>
    </source>
</evidence>
<proteinExistence type="predicted"/>